<evidence type="ECO:0000313" key="2">
    <source>
        <dbReference type="EMBL" id="SEP74546.1"/>
    </source>
</evidence>
<protein>
    <recommendedName>
        <fullName evidence="4">DUF3080 domain-containing protein</fullName>
    </recommendedName>
</protein>
<dbReference type="RefSeq" id="WP_069516694.1">
    <property type="nucleotide sequence ID" value="NZ_FOFP01000001.1"/>
</dbReference>
<feature type="signal peptide" evidence="1">
    <location>
        <begin position="1"/>
        <end position="18"/>
    </location>
</feature>
<reference evidence="2 3" key="1">
    <citation type="submission" date="2016-10" db="EMBL/GenBank/DDBJ databases">
        <authorList>
            <person name="Varghese N."/>
            <person name="Submissions S."/>
        </authorList>
    </citation>
    <scope>NUCLEOTIDE SEQUENCE [LARGE SCALE GENOMIC DNA]</scope>
    <source>
        <strain evidence="2 3">CIP 109853</strain>
    </source>
</reference>
<sequence length="355" mass="38965">MTARLLMLCALLSLTACTPSDDGLALQADYLQRLGNVLDSPSAEAFDLTHAGIYRMPPRRERLLEVPELRIGLLDLLIDVRRCADLQQLISQRNSLLGKQLMASSRLAYEGDLLRALDSCIARLDGSDDADLRTRLSDLATQKRAQLPAVFWNAFNGSNEVERYLRFSAQALPATPGEDGAALDALEQLAGLAQRLPEQLPPPAEQLEPLFQALHASAQGGELITSLASLRHTLDHGTALLRQRLANRPLCPQGLPTERGRILQNIFVKYYAGHLQPYLSQVHQRGERWQRAVQHLAAQDAPAATHDYLLRLAGTQDSLWQAFVTATGEHVSAWQDSLRSCGLAPGQAGWPAPQG</sequence>
<dbReference type="Proteomes" id="UP000198512">
    <property type="component" value="Unassembled WGS sequence"/>
</dbReference>
<proteinExistence type="predicted"/>
<dbReference type="Pfam" id="PF11279">
    <property type="entry name" value="DUF3080"/>
    <property type="match status" value="1"/>
</dbReference>
<accession>A0ABY1B2C6</accession>
<name>A0ABY1B2C6_9PSED</name>
<dbReference type="PROSITE" id="PS51257">
    <property type="entry name" value="PROKAR_LIPOPROTEIN"/>
    <property type="match status" value="1"/>
</dbReference>
<organism evidence="2 3">
    <name type="scientific">Pseudomonas cuatrocienegasensis</name>
    <dbReference type="NCBI Taxonomy" id="543360"/>
    <lineage>
        <taxon>Bacteria</taxon>
        <taxon>Pseudomonadati</taxon>
        <taxon>Pseudomonadota</taxon>
        <taxon>Gammaproteobacteria</taxon>
        <taxon>Pseudomonadales</taxon>
        <taxon>Pseudomonadaceae</taxon>
        <taxon>Pseudomonas</taxon>
    </lineage>
</organism>
<keyword evidence="1" id="KW-0732">Signal</keyword>
<evidence type="ECO:0008006" key="4">
    <source>
        <dbReference type="Google" id="ProtNLM"/>
    </source>
</evidence>
<gene>
    <name evidence="2" type="ORF">SAMN05216600_101490</name>
</gene>
<feature type="chain" id="PRO_5046445793" description="DUF3080 domain-containing protein" evidence="1">
    <location>
        <begin position="19"/>
        <end position="355"/>
    </location>
</feature>
<evidence type="ECO:0000256" key="1">
    <source>
        <dbReference type="SAM" id="SignalP"/>
    </source>
</evidence>
<dbReference type="InterPro" id="IPR021431">
    <property type="entry name" value="DUF3080"/>
</dbReference>
<evidence type="ECO:0000313" key="3">
    <source>
        <dbReference type="Proteomes" id="UP000198512"/>
    </source>
</evidence>
<dbReference type="EMBL" id="FOFP01000001">
    <property type="protein sequence ID" value="SEP74546.1"/>
    <property type="molecule type" value="Genomic_DNA"/>
</dbReference>
<comment type="caution">
    <text evidence="2">The sequence shown here is derived from an EMBL/GenBank/DDBJ whole genome shotgun (WGS) entry which is preliminary data.</text>
</comment>
<keyword evidence="3" id="KW-1185">Reference proteome</keyword>